<keyword evidence="9 15" id="KW-1133">Transmembrane helix</keyword>
<comment type="similarity">
    <text evidence="2">Belongs to the glycosyltransferase 48 family.</text>
</comment>
<keyword evidence="10 15" id="KW-0472">Membrane</keyword>
<evidence type="ECO:0000256" key="2">
    <source>
        <dbReference type="ARBA" id="ARBA00009040"/>
    </source>
</evidence>
<dbReference type="EMBL" id="JAAWWB010000022">
    <property type="protein sequence ID" value="KAG6755132.1"/>
    <property type="molecule type" value="Genomic_DNA"/>
</dbReference>
<dbReference type="Pfam" id="PF02364">
    <property type="entry name" value="Glucan_synthase"/>
    <property type="match status" value="2"/>
</dbReference>
<evidence type="ECO:0000256" key="11">
    <source>
        <dbReference type="ARBA" id="ARBA00023316"/>
    </source>
</evidence>
<proteinExistence type="inferred from homology"/>
<dbReference type="InterPro" id="IPR003440">
    <property type="entry name" value="Glyco_trans_48_dom"/>
</dbReference>
<evidence type="ECO:0000256" key="3">
    <source>
        <dbReference type="ARBA" id="ARBA00012589"/>
    </source>
</evidence>
<comment type="subcellular location">
    <subcellularLocation>
        <location evidence="1">Cell membrane</location>
        <topology evidence="1">Multi-pass membrane protein</topology>
    </subcellularLocation>
</comment>
<feature type="compositionally biased region" description="Basic and acidic residues" evidence="14">
    <location>
        <begin position="376"/>
        <end position="391"/>
    </location>
</feature>
<dbReference type="GO" id="GO:0071555">
    <property type="term" value="P:cell wall organization"/>
    <property type="evidence" value="ECO:0007669"/>
    <property type="project" value="UniProtKB-KW"/>
</dbReference>
<evidence type="ECO:0000256" key="9">
    <source>
        <dbReference type="ARBA" id="ARBA00022989"/>
    </source>
</evidence>
<dbReference type="Proteomes" id="UP000886885">
    <property type="component" value="Chromosome 11D"/>
</dbReference>
<feature type="transmembrane region" description="Helical" evidence="15">
    <location>
        <begin position="470"/>
        <end position="498"/>
    </location>
</feature>
<evidence type="ECO:0000256" key="10">
    <source>
        <dbReference type="ARBA" id="ARBA00023136"/>
    </source>
</evidence>
<dbReference type="Pfam" id="PF25968">
    <property type="entry name" value="CALS1"/>
    <property type="match status" value="3"/>
</dbReference>
<evidence type="ECO:0000256" key="15">
    <source>
        <dbReference type="SAM" id="Phobius"/>
    </source>
</evidence>
<dbReference type="Pfam" id="PF14288">
    <property type="entry name" value="FKS1_dom1"/>
    <property type="match status" value="1"/>
</dbReference>
<reference evidence="17" key="1">
    <citation type="journal article" date="2020" name="bioRxiv">
        <title>Hybrid origin of Populus tomentosa Carr. identified through genome sequencing and phylogenomic analysis.</title>
        <authorList>
            <person name="An X."/>
            <person name="Gao K."/>
            <person name="Chen Z."/>
            <person name="Li J."/>
            <person name="Yang X."/>
            <person name="Yang X."/>
            <person name="Zhou J."/>
            <person name="Guo T."/>
            <person name="Zhao T."/>
            <person name="Huang S."/>
            <person name="Miao D."/>
            <person name="Khan W.U."/>
            <person name="Rao P."/>
            <person name="Ye M."/>
            <person name="Lei B."/>
            <person name="Liao W."/>
            <person name="Wang J."/>
            <person name="Ji L."/>
            <person name="Li Y."/>
            <person name="Guo B."/>
            <person name="Mustafa N.S."/>
            <person name="Li S."/>
            <person name="Yun Q."/>
            <person name="Keller S.R."/>
            <person name="Mao J."/>
            <person name="Zhang R."/>
            <person name="Strauss S.H."/>
        </authorList>
    </citation>
    <scope>NUCLEOTIDE SEQUENCE</scope>
    <source>
        <strain evidence="17">GM15</strain>
        <tissue evidence="17">Leaf</tissue>
    </source>
</reference>
<gene>
    <name evidence="17" type="ORF">POTOM_040947</name>
</gene>
<accession>A0A8X7YTQ0</accession>
<keyword evidence="18" id="KW-1185">Reference proteome</keyword>
<organism evidence="17 18">
    <name type="scientific">Populus tomentosa</name>
    <name type="common">Chinese white poplar</name>
    <dbReference type="NCBI Taxonomy" id="118781"/>
    <lineage>
        <taxon>Eukaryota</taxon>
        <taxon>Viridiplantae</taxon>
        <taxon>Streptophyta</taxon>
        <taxon>Embryophyta</taxon>
        <taxon>Tracheophyta</taxon>
        <taxon>Spermatophyta</taxon>
        <taxon>Magnoliopsida</taxon>
        <taxon>eudicotyledons</taxon>
        <taxon>Gunneridae</taxon>
        <taxon>Pentapetalae</taxon>
        <taxon>rosids</taxon>
        <taxon>fabids</taxon>
        <taxon>Malpighiales</taxon>
        <taxon>Salicaceae</taxon>
        <taxon>Saliceae</taxon>
        <taxon>Populus</taxon>
    </lineage>
</organism>
<evidence type="ECO:0000256" key="8">
    <source>
        <dbReference type="ARBA" id="ARBA00022960"/>
    </source>
</evidence>
<name>A0A8X7YTQ0_POPTO</name>
<evidence type="ECO:0000256" key="12">
    <source>
        <dbReference type="ARBA" id="ARBA00032165"/>
    </source>
</evidence>
<sequence>MSEIVLADPIIEPQRTDRALVIDHAAAASSSGGTGPEPFDSERLPASLSREIQMFLRVANLIESEEPRIAYLCRFRAFEIAHGMDSNSNGRGVRQFKTSLLQRLEQDENPTLMRRKEKSDMRELRRVYHAYKECIKSGGAFDLDGSHRKRLTNARMIAHVLFVVLKTVANAAGPQALADTDSIRAKSELYVPYNILPLDQGGIQHAIMQLPEIKAAVAAVRNIRGLPSAEDLGKPFMDLFEFLEFFFEFQEGNVANQREHLILLLASTHIRQSHKQTSINKMADELHDLLIGKKFTTAYKGGSESFLRDVVTPIYRVVYEETVKSKNGTADHSTWRNYDDLNEYFWSRDCFQIGWPMRLDHDFFCFKSLKKPKRKNTVEEKRKREENKDEEMGLNEDEEPATVEEKHEPKWLGKKNFVEIRSFWQIFRSFDRMWSFFILSLQAMIIMACHDLGSPLEMLDAVVFEDIMSIFITSAILKLVQVALFLTTNAVEMVLFFVPAIHKYIEIKPLIGPTRLILKIGVQNYDWHELFPKVKSNVGALVAIWAPIIVVYFMDTQIWYSVFCTIFGGLYGILNHLGEIRTLGMLRSRFHALPSAFNACLIPPSAKSDQKPRRNFFLRRLHKVSEKETNGVAKFAFVWNQIINAFRLEDLISNWEMDLMTIPMSSELFSGMVRWPIFLLANKFSTALSIARDFVGKDEILFRKIKKDKYMYCAVKECYESLKYVLEMLIVGDLEKSYFPLLASHMYPLNTIADLVVLPASVFRVVSNILNEIEESMRRSSLLEDFKMSELPALKAKCIQLVELLVTITIENESVKVDYAVISHCWLLKYNILQFLKLEGDENQNGNVVKVLQDMFELVTYDMMTDGSRILGLIYPSQQNVEQTEENLVDFSRRIEPQLFESVTGRNPIHSIHFPLPESGTFNEQIRRFLWLLTVNDKAMDIPANLEARRRISFFATSLFTNMPVAPNVQNMLSFSVLTPHFKEDVIYSMDELHSSKEGVSILFYMQMIYPDEWKNFLERMGCENSDGVKDENELRNWASYRGQTLSRTVRGMMYYREALRVQAFLDMADNEDILEGYDGAEKNNPTLFARLDALADLKFTYVISFQMFGSQKSSGDPHAQDILDLMKRYPSVLLLMLRRRRDSGR</sequence>
<keyword evidence="11" id="KW-0961">Cell wall biogenesis/degradation</keyword>
<feature type="domain" description="1,3-beta-glucan synthase component FKS1-like" evidence="16">
    <location>
        <begin position="271"/>
        <end position="358"/>
    </location>
</feature>
<dbReference type="AlphaFoldDB" id="A0A8X7YTQ0"/>
<feature type="transmembrane region" description="Helical" evidence="15">
    <location>
        <begin position="433"/>
        <end position="450"/>
    </location>
</feature>
<evidence type="ECO:0000256" key="14">
    <source>
        <dbReference type="SAM" id="MobiDB-lite"/>
    </source>
</evidence>
<evidence type="ECO:0000259" key="16">
    <source>
        <dbReference type="SMART" id="SM01205"/>
    </source>
</evidence>
<keyword evidence="7 15" id="KW-0812">Transmembrane</keyword>
<dbReference type="SMART" id="SM01205">
    <property type="entry name" value="FKS1_dom1"/>
    <property type="match status" value="1"/>
</dbReference>
<dbReference type="GO" id="GO:0003843">
    <property type="term" value="F:1,3-beta-D-glucan synthase activity"/>
    <property type="evidence" value="ECO:0007669"/>
    <property type="project" value="UniProtKB-EC"/>
</dbReference>
<evidence type="ECO:0000256" key="6">
    <source>
        <dbReference type="ARBA" id="ARBA00022679"/>
    </source>
</evidence>
<dbReference type="GO" id="GO:0000148">
    <property type="term" value="C:1,3-beta-D-glucan synthase complex"/>
    <property type="evidence" value="ECO:0007669"/>
    <property type="project" value="InterPro"/>
</dbReference>
<evidence type="ECO:0000256" key="5">
    <source>
        <dbReference type="ARBA" id="ARBA00022676"/>
    </source>
</evidence>
<feature type="transmembrane region" description="Helical" evidence="15">
    <location>
        <begin position="560"/>
        <end position="578"/>
    </location>
</feature>
<protein>
    <recommendedName>
        <fullName evidence="12">1,3-beta-glucan synthase</fullName>
        <ecNumber evidence="3">2.4.1.34</ecNumber>
    </recommendedName>
    <alternativeName>
        <fullName evidence="12">1,3-beta-glucan synthase</fullName>
    </alternativeName>
</protein>
<comment type="catalytic activity">
    <reaction evidence="13">
        <text>[(1-&gt;3)-beta-D-glucosyl](n) + UDP-alpha-D-glucose = [(1-&gt;3)-beta-D-glucosyl](n+1) + UDP + H(+)</text>
        <dbReference type="Rhea" id="RHEA:21476"/>
        <dbReference type="Rhea" id="RHEA-COMP:11146"/>
        <dbReference type="Rhea" id="RHEA-COMP:14303"/>
        <dbReference type="ChEBI" id="CHEBI:15378"/>
        <dbReference type="ChEBI" id="CHEBI:37671"/>
        <dbReference type="ChEBI" id="CHEBI:58223"/>
        <dbReference type="ChEBI" id="CHEBI:58885"/>
        <dbReference type="EC" id="2.4.1.34"/>
    </reaction>
</comment>
<keyword evidence="5" id="KW-0328">Glycosyltransferase</keyword>
<feature type="region of interest" description="Disordered" evidence="14">
    <location>
        <begin position="376"/>
        <end position="400"/>
    </location>
</feature>
<dbReference type="PANTHER" id="PTHR12741:SF22">
    <property type="entry name" value="CALLOSE SYNTHASE 8-RELATED"/>
    <property type="match status" value="1"/>
</dbReference>
<keyword evidence="6" id="KW-0808">Transferase</keyword>
<comment type="caution">
    <text evidence="17">The sequence shown here is derived from an EMBL/GenBank/DDBJ whole genome shotgun (WGS) entry which is preliminary data.</text>
</comment>
<dbReference type="InterPro" id="IPR058851">
    <property type="entry name" value="CALS1_helical"/>
</dbReference>
<dbReference type="InterPro" id="IPR026899">
    <property type="entry name" value="FKS1-like_dom1"/>
</dbReference>
<evidence type="ECO:0000256" key="13">
    <source>
        <dbReference type="ARBA" id="ARBA00047777"/>
    </source>
</evidence>
<feature type="transmembrane region" description="Helical" evidence="15">
    <location>
        <begin position="538"/>
        <end position="554"/>
    </location>
</feature>
<evidence type="ECO:0000256" key="7">
    <source>
        <dbReference type="ARBA" id="ARBA00022692"/>
    </source>
</evidence>
<dbReference type="GO" id="GO:0006075">
    <property type="term" value="P:(1-&gt;3)-beta-D-glucan biosynthetic process"/>
    <property type="evidence" value="ECO:0007669"/>
    <property type="project" value="InterPro"/>
</dbReference>
<dbReference type="EC" id="2.4.1.34" evidence="3"/>
<evidence type="ECO:0000313" key="18">
    <source>
        <dbReference type="Proteomes" id="UP000886885"/>
    </source>
</evidence>
<evidence type="ECO:0000256" key="1">
    <source>
        <dbReference type="ARBA" id="ARBA00004651"/>
    </source>
</evidence>
<keyword evidence="4" id="KW-1003">Cell membrane</keyword>
<keyword evidence="8" id="KW-0133">Cell shape</keyword>
<dbReference type="PANTHER" id="PTHR12741">
    <property type="entry name" value="LYST-INTERACTING PROTEIN LIP5 DOPAMINE RESPONSIVE PROTEIN DRG-1"/>
    <property type="match status" value="1"/>
</dbReference>
<dbReference type="OrthoDB" id="1880850at2759"/>
<dbReference type="GO" id="GO:0008360">
    <property type="term" value="P:regulation of cell shape"/>
    <property type="evidence" value="ECO:0007669"/>
    <property type="project" value="UniProtKB-KW"/>
</dbReference>
<evidence type="ECO:0000313" key="17">
    <source>
        <dbReference type="EMBL" id="KAG6755132.1"/>
    </source>
</evidence>
<dbReference type="GO" id="GO:0005886">
    <property type="term" value="C:plasma membrane"/>
    <property type="evidence" value="ECO:0007669"/>
    <property type="project" value="UniProtKB-SubCell"/>
</dbReference>
<evidence type="ECO:0000256" key="4">
    <source>
        <dbReference type="ARBA" id="ARBA00022475"/>
    </source>
</evidence>